<dbReference type="InterPro" id="IPR011006">
    <property type="entry name" value="CheY-like_superfamily"/>
</dbReference>
<dbReference type="PROSITE" id="PS50109">
    <property type="entry name" value="HIS_KIN"/>
    <property type="match status" value="1"/>
</dbReference>
<evidence type="ECO:0000256" key="3">
    <source>
        <dbReference type="ARBA" id="ARBA00022553"/>
    </source>
</evidence>
<accession>A0A5M6D6D0</accession>
<dbReference type="InterPro" id="IPR005467">
    <property type="entry name" value="His_kinase_dom"/>
</dbReference>
<dbReference type="EMBL" id="VWOX01000006">
    <property type="protein sequence ID" value="KAA5543041.1"/>
    <property type="molecule type" value="Genomic_DNA"/>
</dbReference>
<dbReference type="FunFam" id="3.30.565.10:FF:000006">
    <property type="entry name" value="Sensor histidine kinase WalK"/>
    <property type="match status" value="1"/>
</dbReference>
<evidence type="ECO:0000313" key="10">
    <source>
        <dbReference type="Proteomes" id="UP000324479"/>
    </source>
</evidence>
<dbReference type="GO" id="GO:0000155">
    <property type="term" value="F:phosphorelay sensor kinase activity"/>
    <property type="evidence" value="ECO:0007669"/>
    <property type="project" value="InterPro"/>
</dbReference>
<dbReference type="PANTHER" id="PTHR43304:SF1">
    <property type="entry name" value="PAC DOMAIN-CONTAINING PROTEIN"/>
    <property type="match status" value="1"/>
</dbReference>
<evidence type="ECO:0000256" key="5">
    <source>
        <dbReference type="ARBA" id="ARBA00022777"/>
    </source>
</evidence>
<dbReference type="InterPro" id="IPR004358">
    <property type="entry name" value="Sig_transdc_His_kin-like_C"/>
</dbReference>
<feature type="domain" description="Response regulatory" evidence="8">
    <location>
        <begin position="17"/>
        <end position="134"/>
    </location>
</feature>
<dbReference type="Gene3D" id="3.40.50.2300">
    <property type="match status" value="1"/>
</dbReference>
<reference evidence="9 10" key="1">
    <citation type="submission" date="2019-08" db="EMBL/GenBank/DDBJ databases">
        <authorList>
            <person name="Dhanesh K."/>
            <person name="Kumar G."/>
            <person name="Sasikala C."/>
            <person name="Venkata Ramana C."/>
        </authorList>
    </citation>
    <scope>NUCLEOTIDE SEQUENCE [LARGE SCALE GENOMIC DNA]</scope>
    <source>
        <strain evidence="9 10">JC645</strain>
    </source>
</reference>
<gene>
    <name evidence="9" type="ORF">FYK55_12155</name>
</gene>
<dbReference type="SUPFAM" id="SSF55874">
    <property type="entry name" value="ATPase domain of HSP90 chaperone/DNA topoisomerase II/histidine kinase"/>
    <property type="match status" value="1"/>
</dbReference>
<dbReference type="InterPro" id="IPR036097">
    <property type="entry name" value="HisK_dim/P_sf"/>
</dbReference>
<sequence>MSGPKEHDLLNESCPLRVLLVEDNETHRHLIRRHLTKSVGEGIQLTQTDRLQEALNELARGPYDAVLLDLSLPDSPLTETLPRLIDQVTDVPVVVLTSLGDLDFASQLVQQGADDFLVKSEITGQTLLRSIRYAIERKKNQIKLSEYAARLKKRNEELKSFAHTIAHEVRSPLNVVSCCLSLVEEEQAGQLDEDSMEAIADAKAAIKGMAELVTDLLDFSRAEHDQSQHVPVAMQSLLGEVRTSLRTELDQAQAELQASDLPEVHGNPVQLRQLLKNLISNAIKYRHPERVPSVSVWVAQRDSEWLVGVDDNGIGIPADRIADVFSPFVRAHEFTGVPGTGIGLAYCRRIVEAHGGEIWIEQSSDAGTSLRFTIEKAAR</sequence>
<keyword evidence="5" id="KW-0418">Kinase</keyword>
<dbReference type="Proteomes" id="UP000324479">
    <property type="component" value="Unassembled WGS sequence"/>
</dbReference>
<dbReference type="InterPro" id="IPR052162">
    <property type="entry name" value="Sensor_kinase/Photoreceptor"/>
</dbReference>
<dbReference type="PROSITE" id="PS50110">
    <property type="entry name" value="RESPONSE_REGULATORY"/>
    <property type="match status" value="1"/>
</dbReference>
<feature type="domain" description="Histidine kinase" evidence="7">
    <location>
        <begin position="164"/>
        <end position="378"/>
    </location>
</feature>
<dbReference type="InterPro" id="IPR036890">
    <property type="entry name" value="HATPase_C_sf"/>
</dbReference>
<dbReference type="InterPro" id="IPR001789">
    <property type="entry name" value="Sig_transdc_resp-reg_receiver"/>
</dbReference>
<protein>
    <recommendedName>
        <fullName evidence="2">histidine kinase</fullName>
        <ecNumber evidence="2">2.7.13.3</ecNumber>
    </recommendedName>
</protein>
<dbReference type="InterPro" id="IPR003594">
    <property type="entry name" value="HATPase_dom"/>
</dbReference>
<proteinExistence type="predicted"/>
<comment type="catalytic activity">
    <reaction evidence="1">
        <text>ATP + protein L-histidine = ADP + protein N-phospho-L-histidine.</text>
        <dbReference type="EC" id="2.7.13.3"/>
    </reaction>
</comment>
<dbReference type="SMART" id="SM00387">
    <property type="entry name" value="HATPase_c"/>
    <property type="match status" value="1"/>
</dbReference>
<dbReference type="Pfam" id="PF00512">
    <property type="entry name" value="HisKA"/>
    <property type="match status" value="1"/>
</dbReference>
<evidence type="ECO:0000259" key="8">
    <source>
        <dbReference type="PROSITE" id="PS50110"/>
    </source>
</evidence>
<dbReference type="SMART" id="SM00448">
    <property type="entry name" value="REC"/>
    <property type="match status" value="1"/>
</dbReference>
<feature type="modified residue" description="4-aspartylphosphate" evidence="6">
    <location>
        <position position="69"/>
    </location>
</feature>
<evidence type="ECO:0000256" key="6">
    <source>
        <dbReference type="PROSITE-ProRule" id="PRU00169"/>
    </source>
</evidence>
<dbReference type="SUPFAM" id="SSF52172">
    <property type="entry name" value="CheY-like"/>
    <property type="match status" value="1"/>
</dbReference>
<dbReference type="InterPro" id="IPR003661">
    <property type="entry name" value="HisK_dim/P_dom"/>
</dbReference>
<evidence type="ECO:0000256" key="2">
    <source>
        <dbReference type="ARBA" id="ARBA00012438"/>
    </source>
</evidence>
<dbReference type="PRINTS" id="PR00344">
    <property type="entry name" value="BCTRLSENSOR"/>
</dbReference>
<dbReference type="CDD" id="cd00156">
    <property type="entry name" value="REC"/>
    <property type="match status" value="1"/>
</dbReference>
<dbReference type="Gene3D" id="1.10.287.130">
    <property type="match status" value="1"/>
</dbReference>
<dbReference type="EC" id="2.7.13.3" evidence="2"/>
<evidence type="ECO:0000256" key="1">
    <source>
        <dbReference type="ARBA" id="ARBA00000085"/>
    </source>
</evidence>
<evidence type="ECO:0000313" key="9">
    <source>
        <dbReference type="EMBL" id="KAA5543041.1"/>
    </source>
</evidence>
<dbReference type="CDD" id="cd00082">
    <property type="entry name" value="HisKA"/>
    <property type="match status" value="1"/>
</dbReference>
<organism evidence="9 10">
    <name type="scientific">Roseiconus nitratireducens</name>
    <dbReference type="NCBI Taxonomy" id="2605748"/>
    <lineage>
        <taxon>Bacteria</taxon>
        <taxon>Pseudomonadati</taxon>
        <taxon>Planctomycetota</taxon>
        <taxon>Planctomycetia</taxon>
        <taxon>Pirellulales</taxon>
        <taxon>Pirellulaceae</taxon>
        <taxon>Roseiconus</taxon>
    </lineage>
</organism>
<dbReference type="SUPFAM" id="SSF47384">
    <property type="entry name" value="Homodimeric domain of signal transducing histidine kinase"/>
    <property type="match status" value="1"/>
</dbReference>
<dbReference type="PANTHER" id="PTHR43304">
    <property type="entry name" value="PHYTOCHROME-LIKE PROTEIN CPH1"/>
    <property type="match status" value="1"/>
</dbReference>
<dbReference type="Pfam" id="PF00072">
    <property type="entry name" value="Response_reg"/>
    <property type="match status" value="1"/>
</dbReference>
<comment type="caution">
    <text evidence="9">The sequence shown here is derived from an EMBL/GenBank/DDBJ whole genome shotgun (WGS) entry which is preliminary data.</text>
</comment>
<dbReference type="Gene3D" id="3.30.565.10">
    <property type="entry name" value="Histidine kinase-like ATPase, C-terminal domain"/>
    <property type="match status" value="1"/>
</dbReference>
<name>A0A5M6D6D0_9BACT</name>
<keyword evidence="3 6" id="KW-0597">Phosphoprotein</keyword>
<dbReference type="AlphaFoldDB" id="A0A5M6D6D0"/>
<keyword evidence="10" id="KW-1185">Reference proteome</keyword>
<keyword evidence="4" id="KW-0808">Transferase</keyword>
<dbReference type="Pfam" id="PF02518">
    <property type="entry name" value="HATPase_c"/>
    <property type="match status" value="1"/>
</dbReference>
<evidence type="ECO:0000256" key="4">
    <source>
        <dbReference type="ARBA" id="ARBA00022679"/>
    </source>
</evidence>
<evidence type="ECO:0000259" key="7">
    <source>
        <dbReference type="PROSITE" id="PS50109"/>
    </source>
</evidence>
<dbReference type="SMART" id="SM00388">
    <property type="entry name" value="HisKA"/>
    <property type="match status" value="1"/>
</dbReference>